<dbReference type="PANTHER" id="PTHR23312:SF8">
    <property type="entry name" value="ARMADILLO REPEAT-CONTAINING PROTEIN 5"/>
    <property type="match status" value="1"/>
</dbReference>
<feature type="compositionally biased region" description="Polar residues" evidence="1">
    <location>
        <begin position="177"/>
        <end position="186"/>
    </location>
</feature>
<dbReference type="GO" id="GO:0005829">
    <property type="term" value="C:cytosol"/>
    <property type="evidence" value="ECO:0007669"/>
    <property type="project" value="TreeGrafter"/>
</dbReference>
<name>A0A6A4VCA9_AMPAM</name>
<evidence type="ECO:0000313" key="3">
    <source>
        <dbReference type="EMBL" id="KAF0293967.1"/>
    </source>
</evidence>
<dbReference type="InterPro" id="IPR000210">
    <property type="entry name" value="BTB/POZ_dom"/>
</dbReference>
<feature type="compositionally biased region" description="Low complexity" evidence="1">
    <location>
        <begin position="197"/>
        <end position="211"/>
    </location>
</feature>
<feature type="domain" description="BTB" evidence="2">
    <location>
        <begin position="428"/>
        <end position="487"/>
    </location>
</feature>
<proteinExistence type="predicted"/>
<protein>
    <submittedName>
        <fullName evidence="3">Armadillo repeat-containing protein 5</fullName>
    </submittedName>
</protein>
<evidence type="ECO:0000259" key="2">
    <source>
        <dbReference type="PROSITE" id="PS50097"/>
    </source>
</evidence>
<evidence type="ECO:0000313" key="4">
    <source>
        <dbReference type="Proteomes" id="UP000440578"/>
    </source>
</evidence>
<dbReference type="CDD" id="cd18186">
    <property type="entry name" value="BTB_POZ_ZBTB_KLHL-like"/>
    <property type="match status" value="1"/>
</dbReference>
<dbReference type="EMBL" id="VIIS01001714">
    <property type="protein sequence ID" value="KAF0293967.1"/>
    <property type="molecule type" value="Genomic_DNA"/>
</dbReference>
<feature type="region of interest" description="Disordered" evidence="1">
    <location>
        <begin position="177"/>
        <end position="228"/>
    </location>
</feature>
<reference evidence="3 4" key="1">
    <citation type="submission" date="2019-07" db="EMBL/GenBank/DDBJ databases">
        <title>Draft genome assembly of a fouling barnacle, Amphibalanus amphitrite (Darwin, 1854): The first reference genome for Thecostraca.</title>
        <authorList>
            <person name="Kim W."/>
        </authorList>
    </citation>
    <scope>NUCLEOTIDE SEQUENCE [LARGE SCALE GENOMIC DNA]</scope>
    <source>
        <strain evidence="3">SNU_AA5</strain>
        <tissue evidence="3">Soma without cirri and trophi</tissue>
    </source>
</reference>
<dbReference type="Gene3D" id="3.30.710.10">
    <property type="entry name" value="Potassium Channel Kv1.1, Chain A"/>
    <property type="match status" value="1"/>
</dbReference>
<sequence>MAAETDQSDSVSVTSVTSSVDRSSLVSALCLFCWESVNRARFRSLGYLPWLVRVLGARGESESLRRRVLHALFQFVYDHTGFGQMKRAGLIAVLVGRLQALVAGWEREGRSGDQRCCRRSVSPVSSEDSEDGNSSDGSGYRADSPTYRQVEREIESYLQQVRRAEPAAERLFKSFSPTDSLASSPLRSPDVSPPGWSFSARSPRSASGSAHRPSKRRRLYSAEVSSEPASRRGEEHSWLLLLLSRESQAEKPDRQLASADCCRALVDCLRLAPQPQPRAARILARIGRNPYCFRPLVCQRLAWLCVSSLSREQAQPALSGLQAVAHSGYGQGVLESLMELGGDTATAAVITAAVVVSLQTSLRRLLLRRRGLDLLLDELVSDADDRSGPAAGALAALCRHLAPNDRPPPSEATETSSPCRYVGEPLPPDLTLVLSDGEVAARRDRLAAGSPVLGALLTGGFREASTQRVPLGELSREVAAPLVHIAYGCGAGCRLLSRLPARLWLPLLAAADRFLLAEAAESLGGRVLAARRPERLAALYCAARSQPLQLEGAAGWGLQLLLLRRLLAAGPRRAADPLRLLLRERPETLLADLRAVVGKLLEPTAA</sequence>
<dbReference type="SUPFAM" id="SSF54695">
    <property type="entry name" value="POZ domain"/>
    <property type="match status" value="1"/>
</dbReference>
<comment type="caution">
    <text evidence="3">The sequence shown here is derived from an EMBL/GenBank/DDBJ whole genome shotgun (WGS) entry which is preliminary data.</text>
</comment>
<feature type="region of interest" description="Disordered" evidence="1">
    <location>
        <begin position="402"/>
        <end position="421"/>
    </location>
</feature>
<dbReference type="GO" id="GO:0009653">
    <property type="term" value="P:anatomical structure morphogenesis"/>
    <property type="evidence" value="ECO:0007669"/>
    <property type="project" value="TreeGrafter"/>
</dbReference>
<keyword evidence="4" id="KW-1185">Reference proteome</keyword>
<dbReference type="PANTHER" id="PTHR23312">
    <property type="entry name" value="ARMC5 ARMADILLO REPEAT-CONTAINING -RELATED"/>
    <property type="match status" value="1"/>
</dbReference>
<dbReference type="InterPro" id="IPR011333">
    <property type="entry name" value="SKP1/BTB/POZ_sf"/>
</dbReference>
<dbReference type="PROSITE" id="PS50097">
    <property type="entry name" value="BTB"/>
    <property type="match status" value="1"/>
</dbReference>
<dbReference type="Proteomes" id="UP000440578">
    <property type="component" value="Unassembled WGS sequence"/>
</dbReference>
<gene>
    <name evidence="3" type="primary">Armc5_1</name>
    <name evidence="3" type="ORF">FJT64_008355</name>
</gene>
<evidence type="ECO:0000256" key="1">
    <source>
        <dbReference type="SAM" id="MobiDB-lite"/>
    </source>
</evidence>
<organism evidence="3 4">
    <name type="scientific">Amphibalanus amphitrite</name>
    <name type="common">Striped barnacle</name>
    <name type="synonym">Balanus amphitrite</name>
    <dbReference type="NCBI Taxonomy" id="1232801"/>
    <lineage>
        <taxon>Eukaryota</taxon>
        <taxon>Metazoa</taxon>
        <taxon>Ecdysozoa</taxon>
        <taxon>Arthropoda</taxon>
        <taxon>Crustacea</taxon>
        <taxon>Multicrustacea</taxon>
        <taxon>Cirripedia</taxon>
        <taxon>Thoracica</taxon>
        <taxon>Thoracicalcarea</taxon>
        <taxon>Balanomorpha</taxon>
        <taxon>Balanoidea</taxon>
        <taxon>Balanidae</taxon>
        <taxon>Amphibalaninae</taxon>
        <taxon>Amphibalanus</taxon>
    </lineage>
</organism>
<dbReference type="AlphaFoldDB" id="A0A6A4VCA9"/>
<dbReference type="OrthoDB" id="6086604at2759"/>
<feature type="region of interest" description="Disordered" evidence="1">
    <location>
        <begin position="113"/>
        <end position="146"/>
    </location>
</feature>
<accession>A0A6A4VCA9</accession>